<sequence>MLKTVAEHAGMHPSKAHRYLVSFCRNGLAERDAGSGVTNSVRWPYARA</sequence>
<protein>
    <submittedName>
        <fullName evidence="2">Helix-turn-helix domain-containing protein</fullName>
    </submittedName>
</protein>
<dbReference type="InterPro" id="IPR036388">
    <property type="entry name" value="WH-like_DNA-bd_sf"/>
</dbReference>
<feature type="domain" description="HTH iclR-type" evidence="1">
    <location>
        <begin position="2"/>
        <end position="32"/>
    </location>
</feature>
<keyword evidence="3" id="KW-1185">Reference proteome</keyword>
<organism evidence="2 3">
    <name type="scientific">Ramlibacter terrae</name>
    <dbReference type="NCBI Taxonomy" id="2732511"/>
    <lineage>
        <taxon>Bacteria</taxon>
        <taxon>Pseudomonadati</taxon>
        <taxon>Pseudomonadota</taxon>
        <taxon>Betaproteobacteria</taxon>
        <taxon>Burkholderiales</taxon>
        <taxon>Comamonadaceae</taxon>
        <taxon>Ramlibacter</taxon>
    </lineage>
</organism>
<name>A0ABX6P3S9_9BURK</name>
<proteinExistence type="predicted"/>
<reference evidence="2 3" key="1">
    <citation type="submission" date="2020-05" db="EMBL/GenBank/DDBJ databases">
        <title>Ramlibacter rhizophilus sp. nov., isolated from rhizosphere soil of national flower Mugunghwa from South Korea.</title>
        <authorList>
            <person name="Zheng-Fei Y."/>
            <person name="Huan T."/>
        </authorList>
    </citation>
    <scope>NUCLEOTIDE SEQUENCE [LARGE SCALE GENOMIC DNA]</scope>
    <source>
        <strain evidence="2 3">H242</strain>
    </source>
</reference>
<dbReference type="EMBL" id="CP053418">
    <property type="protein sequence ID" value="QJW83781.1"/>
    <property type="molecule type" value="Genomic_DNA"/>
</dbReference>
<accession>A0ABX6P3S9</accession>
<dbReference type="Pfam" id="PF09339">
    <property type="entry name" value="HTH_IclR"/>
    <property type="match status" value="1"/>
</dbReference>
<dbReference type="InterPro" id="IPR005471">
    <property type="entry name" value="Tscrpt_reg_IclR_N"/>
</dbReference>
<dbReference type="Gene3D" id="1.10.10.10">
    <property type="entry name" value="Winged helix-like DNA-binding domain superfamily/Winged helix DNA-binding domain"/>
    <property type="match status" value="1"/>
</dbReference>
<evidence type="ECO:0000313" key="2">
    <source>
        <dbReference type="EMBL" id="QJW83781.1"/>
    </source>
</evidence>
<evidence type="ECO:0000259" key="1">
    <source>
        <dbReference type="Pfam" id="PF09339"/>
    </source>
</evidence>
<dbReference type="Proteomes" id="UP000500826">
    <property type="component" value="Chromosome"/>
</dbReference>
<dbReference type="SUPFAM" id="SSF46785">
    <property type="entry name" value="Winged helix' DNA-binding domain"/>
    <property type="match status" value="1"/>
</dbReference>
<gene>
    <name evidence="2" type="ORF">HK414_06480</name>
</gene>
<dbReference type="InterPro" id="IPR036390">
    <property type="entry name" value="WH_DNA-bd_sf"/>
</dbReference>
<evidence type="ECO:0000313" key="3">
    <source>
        <dbReference type="Proteomes" id="UP000500826"/>
    </source>
</evidence>